<reference evidence="1" key="1">
    <citation type="submission" date="2023-06" db="EMBL/GenBank/DDBJ databases">
        <authorList>
            <person name="Kurt Z."/>
        </authorList>
    </citation>
    <scope>NUCLEOTIDE SEQUENCE</scope>
</reference>
<keyword evidence="3" id="KW-1185">Reference proteome</keyword>
<organism evidence="1">
    <name type="scientific">Hexamita inflata</name>
    <dbReference type="NCBI Taxonomy" id="28002"/>
    <lineage>
        <taxon>Eukaryota</taxon>
        <taxon>Metamonada</taxon>
        <taxon>Diplomonadida</taxon>
        <taxon>Hexamitidae</taxon>
        <taxon>Hexamitinae</taxon>
        <taxon>Hexamita</taxon>
    </lineage>
</organism>
<comment type="caution">
    <text evidence="1">The sequence shown here is derived from an EMBL/GenBank/DDBJ whole genome shotgun (WGS) entry which is preliminary data.</text>
</comment>
<reference evidence="2 3" key="2">
    <citation type="submission" date="2024-07" db="EMBL/GenBank/DDBJ databases">
        <authorList>
            <person name="Akdeniz Z."/>
        </authorList>
    </citation>
    <scope>NUCLEOTIDE SEQUENCE [LARGE SCALE GENOMIC DNA]</scope>
</reference>
<accession>A0AA86R7Y8</accession>
<gene>
    <name evidence="2" type="ORF">HINF_LOCUS14352</name>
    <name evidence="1" type="ORF">HINF_LOCUS58812</name>
</gene>
<proteinExistence type="predicted"/>
<name>A0AA86R7Y8_9EUKA</name>
<sequence>MQFLLHVLCECSQNDRDVPLVLIHGFGADETVFDELIVNIPNQNCRFLSQRNQRPVCSNLQNTVQCIIQYNAQFIRSQYQYYVSKLTSMTKYQNSGRQLNLIQKYELLLLARKLQELYLNDLDNKGAVQFDEAEQEQFMGQNSKTINLRQFMTLDLMKELYCRTTIIICILEEYSNINGFALSTNVEQLQILNLYYDLRYLCYKLILIVGVQTQNSHLQRKSQYYKNVY</sequence>
<dbReference type="AlphaFoldDB" id="A0AA86R7Y8"/>
<evidence type="ECO:0000313" key="2">
    <source>
        <dbReference type="EMBL" id="CAL5995900.1"/>
    </source>
</evidence>
<dbReference type="Proteomes" id="UP001642409">
    <property type="component" value="Unassembled WGS sequence"/>
</dbReference>
<evidence type="ECO:0000313" key="1">
    <source>
        <dbReference type="EMBL" id="CAI9971167.1"/>
    </source>
</evidence>
<dbReference type="EMBL" id="CATOUU010001090">
    <property type="protein sequence ID" value="CAI9971167.1"/>
    <property type="molecule type" value="Genomic_DNA"/>
</dbReference>
<evidence type="ECO:0000313" key="3">
    <source>
        <dbReference type="Proteomes" id="UP001642409"/>
    </source>
</evidence>
<protein>
    <submittedName>
        <fullName evidence="2">Hypothetical_protein</fullName>
    </submittedName>
</protein>
<dbReference type="EMBL" id="CAXDID020000034">
    <property type="protein sequence ID" value="CAL5995900.1"/>
    <property type="molecule type" value="Genomic_DNA"/>
</dbReference>